<feature type="transmembrane region" description="Helical" evidence="7">
    <location>
        <begin position="241"/>
        <end position="267"/>
    </location>
</feature>
<comment type="caution">
    <text evidence="9">The sequence shown here is derived from an EMBL/GenBank/DDBJ whole genome shotgun (WGS) entry which is preliminary data.</text>
</comment>
<organism evidence="9 10">
    <name type="scientific">Spongiactinospora rosea</name>
    <dbReference type="NCBI Taxonomy" id="2248750"/>
    <lineage>
        <taxon>Bacteria</taxon>
        <taxon>Bacillati</taxon>
        <taxon>Actinomycetota</taxon>
        <taxon>Actinomycetes</taxon>
        <taxon>Streptosporangiales</taxon>
        <taxon>Streptosporangiaceae</taxon>
        <taxon>Spongiactinospora</taxon>
    </lineage>
</organism>
<dbReference type="InterPro" id="IPR000515">
    <property type="entry name" value="MetI-like"/>
</dbReference>
<name>A0A366M2A5_9ACTN</name>
<feature type="transmembrane region" description="Helical" evidence="7">
    <location>
        <begin position="187"/>
        <end position="205"/>
    </location>
</feature>
<proteinExistence type="inferred from homology"/>
<feature type="transmembrane region" description="Helical" evidence="7">
    <location>
        <begin position="112"/>
        <end position="133"/>
    </location>
</feature>
<feature type="transmembrane region" description="Helical" evidence="7">
    <location>
        <begin position="293"/>
        <end position="318"/>
    </location>
</feature>
<evidence type="ECO:0000256" key="2">
    <source>
        <dbReference type="ARBA" id="ARBA00022448"/>
    </source>
</evidence>
<accession>A0A366M2A5</accession>
<dbReference type="GO" id="GO:0005886">
    <property type="term" value="C:plasma membrane"/>
    <property type="evidence" value="ECO:0007669"/>
    <property type="project" value="UniProtKB-SubCell"/>
</dbReference>
<feature type="transmembrane region" description="Helical" evidence="7">
    <location>
        <begin position="9"/>
        <end position="30"/>
    </location>
</feature>
<evidence type="ECO:0000256" key="5">
    <source>
        <dbReference type="ARBA" id="ARBA00022989"/>
    </source>
</evidence>
<evidence type="ECO:0000256" key="3">
    <source>
        <dbReference type="ARBA" id="ARBA00022475"/>
    </source>
</evidence>
<keyword evidence="2 7" id="KW-0813">Transport</keyword>
<evidence type="ECO:0000313" key="9">
    <source>
        <dbReference type="EMBL" id="RBQ20315.1"/>
    </source>
</evidence>
<dbReference type="Proteomes" id="UP000253303">
    <property type="component" value="Unassembled WGS sequence"/>
</dbReference>
<sequence>MYRFLVRRILGAAVILLIISALTFFLFFAIPRDPAAFACGKLCTPETLEIVRRNLGIDEPVFLQYWHWLVGIFTGRDFTYGHCDAPCLGYSFVNQEPIFQALVDRFPTTLSLTIGAAVVFLLFGIGMGMIAAARQGRPADKIASSASLIGASMQIYFVGVLATWVLVDQLQIIERPSYTPLTENPLQWFYGLLLPWLVLSIIFTANYTRMTRSSMVEQLGEDYVRTARAKGMSARTVFLRFAWRGAMGPVVTIFGVDLGVLLGGAIITEQTFSLHGVGELSIKAVINQDLPMLLGVILVAATAIVLFNIVVDAAYAFIDPRVRLS</sequence>
<dbReference type="Pfam" id="PF19300">
    <property type="entry name" value="BPD_transp_1_N"/>
    <property type="match status" value="1"/>
</dbReference>
<dbReference type="SUPFAM" id="SSF161098">
    <property type="entry name" value="MetI-like"/>
    <property type="match status" value="1"/>
</dbReference>
<keyword evidence="4 7" id="KW-0812">Transmembrane</keyword>
<evidence type="ECO:0000313" key="10">
    <source>
        <dbReference type="Proteomes" id="UP000253303"/>
    </source>
</evidence>
<evidence type="ECO:0000256" key="4">
    <source>
        <dbReference type="ARBA" id="ARBA00022692"/>
    </source>
</evidence>
<dbReference type="InterPro" id="IPR035906">
    <property type="entry name" value="MetI-like_sf"/>
</dbReference>
<evidence type="ECO:0000256" key="1">
    <source>
        <dbReference type="ARBA" id="ARBA00004651"/>
    </source>
</evidence>
<feature type="transmembrane region" description="Helical" evidence="7">
    <location>
        <begin position="145"/>
        <end position="167"/>
    </location>
</feature>
<dbReference type="PROSITE" id="PS50928">
    <property type="entry name" value="ABC_TM1"/>
    <property type="match status" value="1"/>
</dbReference>
<keyword evidence="5 7" id="KW-1133">Transmembrane helix</keyword>
<comment type="subcellular location">
    <subcellularLocation>
        <location evidence="1 7">Cell membrane</location>
        <topology evidence="1 7">Multi-pass membrane protein</topology>
    </subcellularLocation>
</comment>
<keyword evidence="10" id="KW-1185">Reference proteome</keyword>
<reference evidence="9 10" key="1">
    <citation type="submission" date="2018-06" db="EMBL/GenBank/DDBJ databases">
        <title>Sphaerisporangium craniellae sp. nov., isolated from a marine sponge in the South China Sea.</title>
        <authorList>
            <person name="Li L."/>
        </authorList>
    </citation>
    <scope>NUCLEOTIDE SEQUENCE [LARGE SCALE GENOMIC DNA]</scope>
    <source>
        <strain evidence="9 10">LHW63015</strain>
    </source>
</reference>
<dbReference type="Pfam" id="PF00528">
    <property type="entry name" value="BPD_transp_1"/>
    <property type="match status" value="1"/>
</dbReference>
<gene>
    <name evidence="9" type="ORF">DP939_10995</name>
</gene>
<keyword evidence="6 7" id="KW-0472">Membrane</keyword>
<dbReference type="EMBL" id="QMEY01000003">
    <property type="protein sequence ID" value="RBQ20315.1"/>
    <property type="molecule type" value="Genomic_DNA"/>
</dbReference>
<dbReference type="PANTHER" id="PTHR43163:SF6">
    <property type="entry name" value="DIPEPTIDE TRANSPORT SYSTEM PERMEASE PROTEIN DPPB-RELATED"/>
    <property type="match status" value="1"/>
</dbReference>
<dbReference type="Gene3D" id="1.10.3720.10">
    <property type="entry name" value="MetI-like"/>
    <property type="match status" value="1"/>
</dbReference>
<dbReference type="InterPro" id="IPR045621">
    <property type="entry name" value="BPD_transp_1_N"/>
</dbReference>
<protein>
    <submittedName>
        <fullName evidence="9">ABC transporter permease</fullName>
    </submittedName>
</protein>
<evidence type="ECO:0000256" key="7">
    <source>
        <dbReference type="RuleBase" id="RU363032"/>
    </source>
</evidence>
<feature type="domain" description="ABC transmembrane type-1" evidence="8">
    <location>
        <begin position="106"/>
        <end position="315"/>
    </location>
</feature>
<evidence type="ECO:0000256" key="6">
    <source>
        <dbReference type="ARBA" id="ARBA00023136"/>
    </source>
</evidence>
<evidence type="ECO:0000259" key="8">
    <source>
        <dbReference type="PROSITE" id="PS50928"/>
    </source>
</evidence>
<dbReference type="OrthoDB" id="9778910at2"/>
<keyword evidence="3" id="KW-1003">Cell membrane</keyword>
<dbReference type="CDD" id="cd06261">
    <property type="entry name" value="TM_PBP2"/>
    <property type="match status" value="1"/>
</dbReference>
<comment type="similarity">
    <text evidence="7">Belongs to the binding-protein-dependent transport system permease family.</text>
</comment>
<dbReference type="RefSeq" id="WP_113980511.1">
    <property type="nucleotide sequence ID" value="NZ_QMEY01000003.1"/>
</dbReference>
<dbReference type="GO" id="GO:0055085">
    <property type="term" value="P:transmembrane transport"/>
    <property type="evidence" value="ECO:0007669"/>
    <property type="project" value="InterPro"/>
</dbReference>
<dbReference type="AlphaFoldDB" id="A0A366M2A5"/>
<dbReference type="PANTHER" id="PTHR43163">
    <property type="entry name" value="DIPEPTIDE TRANSPORT SYSTEM PERMEASE PROTEIN DPPB-RELATED"/>
    <property type="match status" value="1"/>
</dbReference>